<feature type="signal peptide" evidence="1">
    <location>
        <begin position="1"/>
        <end position="22"/>
    </location>
</feature>
<evidence type="ECO:0008006" key="4">
    <source>
        <dbReference type="Google" id="ProtNLM"/>
    </source>
</evidence>
<dbReference type="SUPFAM" id="SSF48403">
    <property type="entry name" value="Ankyrin repeat"/>
    <property type="match status" value="1"/>
</dbReference>
<dbReference type="EMBL" id="MU001809">
    <property type="protein sequence ID" value="KAF2797330.1"/>
    <property type="molecule type" value="Genomic_DNA"/>
</dbReference>
<keyword evidence="1" id="KW-0732">Signal</keyword>
<dbReference type="AlphaFoldDB" id="A0A6A6XLC1"/>
<proteinExistence type="predicted"/>
<gene>
    <name evidence="2" type="ORF">K505DRAFT_144823</name>
</gene>
<organism evidence="2 3">
    <name type="scientific">Melanomma pulvis-pyrius CBS 109.77</name>
    <dbReference type="NCBI Taxonomy" id="1314802"/>
    <lineage>
        <taxon>Eukaryota</taxon>
        <taxon>Fungi</taxon>
        <taxon>Dikarya</taxon>
        <taxon>Ascomycota</taxon>
        <taxon>Pezizomycotina</taxon>
        <taxon>Dothideomycetes</taxon>
        <taxon>Pleosporomycetidae</taxon>
        <taxon>Pleosporales</taxon>
        <taxon>Melanommataceae</taxon>
        <taxon>Melanomma</taxon>
    </lineage>
</organism>
<name>A0A6A6XLC1_9PLEO</name>
<evidence type="ECO:0000313" key="3">
    <source>
        <dbReference type="Proteomes" id="UP000799757"/>
    </source>
</evidence>
<dbReference type="InterPro" id="IPR002110">
    <property type="entry name" value="Ankyrin_rpt"/>
</dbReference>
<dbReference type="Proteomes" id="UP000799757">
    <property type="component" value="Unassembled WGS sequence"/>
</dbReference>
<evidence type="ECO:0000256" key="1">
    <source>
        <dbReference type="SAM" id="SignalP"/>
    </source>
</evidence>
<dbReference type="InterPro" id="IPR036770">
    <property type="entry name" value="Ankyrin_rpt-contain_sf"/>
</dbReference>
<dbReference type="Gene3D" id="1.25.40.20">
    <property type="entry name" value="Ankyrin repeat-containing domain"/>
    <property type="match status" value="1"/>
</dbReference>
<dbReference type="Pfam" id="PF13606">
    <property type="entry name" value="Ank_3"/>
    <property type="match status" value="1"/>
</dbReference>
<protein>
    <recommendedName>
        <fullName evidence="4">Ankyrin</fullName>
    </recommendedName>
</protein>
<evidence type="ECO:0000313" key="2">
    <source>
        <dbReference type="EMBL" id="KAF2797330.1"/>
    </source>
</evidence>
<keyword evidence="3" id="KW-1185">Reference proteome</keyword>
<feature type="chain" id="PRO_5025597673" description="Ankyrin" evidence="1">
    <location>
        <begin position="23"/>
        <end position="69"/>
    </location>
</feature>
<dbReference type="OrthoDB" id="21416at2759"/>
<sequence>MFSGAVVVLFLCFITDINVVHRALMWAAESGHSKVVNRILQHPGIDINVEIRGDTPLFSSQIYSWHTPD</sequence>
<accession>A0A6A6XLC1</accession>
<reference evidence="2" key="1">
    <citation type="journal article" date="2020" name="Stud. Mycol.">
        <title>101 Dothideomycetes genomes: a test case for predicting lifestyles and emergence of pathogens.</title>
        <authorList>
            <person name="Haridas S."/>
            <person name="Albert R."/>
            <person name="Binder M."/>
            <person name="Bloem J."/>
            <person name="Labutti K."/>
            <person name="Salamov A."/>
            <person name="Andreopoulos B."/>
            <person name="Baker S."/>
            <person name="Barry K."/>
            <person name="Bills G."/>
            <person name="Bluhm B."/>
            <person name="Cannon C."/>
            <person name="Castanera R."/>
            <person name="Culley D."/>
            <person name="Daum C."/>
            <person name="Ezra D."/>
            <person name="Gonzalez J."/>
            <person name="Henrissat B."/>
            <person name="Kuo A."/>
            <person name="Liang C."/>
            <person name="Lipzen A."/>
            <person name="Lutzoni F."/>
            <person name="Magnuson J."/>
            <person name="Mondo S."/>
            <person name="Nolan M."/>
            <person name="Ohm R."/>
            <person name="Pangilinan J."/>
            <person name="Park H.-J."/>
            <person name="Ramirez L."/>
            <person name="Alfaro M."/>
            <person name="Sun H."/>
            <person name="Tritt A."/>
            <person name="Yoshinaga Y."/>
            <person name="Zwiers L.-H."/>
            <person name="Turgeon B."/>
            <person name="Goodwin S."/>
            <person name="Spatafora J."/>
            <person name="Crous P."/>
            <person name="Grigoriev I."/>
        </authorList>
    </citation>
    <scope>NUCLEOTIDE SEQUENCE</scope>
    <source>
        <strain evidence="2">CBS 109.77</strain>
    </source>
</reference>